<name>A0A1M5W9X9_9FLAO</name>
<accession>A0A1M5W9X9</accession>
<dbReference type="OrthoDB" id="964028at2"/>
<dbReference type="AlphaFoldDB" id="A0A1M5W9X9"/>
<keyword evidence="2" id="KW-1185">Reference proteome</keyword>
<gene>
    <name evidence="1" type="ORF">SAMN05443663_11341</name>
</gene>
<organism evidence="1 2">
    <name type="scientific">Flavobacterium defluvii</name>
    <dbReference type="NCBI Taxonomy" id="370979"/>
    <lineage>
        <taxon>Bacteria</taxon>
        <taxon>Pseudomonadati</taxon>
        <taxon>Bacteroidota</taxon>
        <taxon>Flavobacteriia</taxon>
        <taxon>Flavobacteriales</taxon>
        <taxon>Flavobacteriaceae</taxon>
        <taxon>Flavobacterium</taxon>
    </lineage>
</organism>
<reference evidence="2" key="1">
    <citation type="submission" date="2016-11" db="EMBL/GenBank/DDBJ databases">
        <authorList>
            <person name="Varghese N."/>
            <person name="Submissions S."/>
        </authorList>
    </citation>
    <scope>NUCLEOTIDE SEQUENCE [LARGE SCALE GENOMIC DNA]</scope>
    <source>
        <strain evidence="2">DSM 17963</strain>
    </source>
</reference>
<dbReference type="Proteomes" id="UP000184071">
    <property type="component" value="Unassembled WGS sequence"/>
</dbReference>
<sequence>MAIQTVGKFKLNQQGGYVCRTEFVYLDQNGQLQSSSQTGNELLGQSYTTDPGSLGVPDGSTLWMKIWVMAGHDNQAQQAFTYQAGNSSIADYTCSGTTLSNHLALDGVSS</sequence>
<evidence type="ECO:0000313" key="1">
    <source>
        <dbReference type="EMBL" id="SHH84286.1"/>
    </source>
</evidence>
<dbReference type="EMBL" id="FQWC01000013">
    <property type="protein sequence ID" value="SHH84286.1"/>
    <property type="molecule type" value="Genomic_DNA"/>
</dbReference>
<evidence type="ECO:0000313" key="2">
    <source>
        <dbReference type="Proteomes" id="UP000184071"/>
    </source>
</evidence>
<protein>
    <submittedName>
        <fullName evidence="1">Uncharacterized protein</fullName>
    </submittedName>
</protein>
<proteinExistence type="predicted"/>
<dbReference type="RefSeq" id="WP_073418282.1">
    <property type="nucleotide sequence ID" value="NZ_FQWC01000013.1"/>
</dbReference>